<dbReference type="InterPro" id="IPR013078">
    <property type="entry name" value="His_Pase_superF_clade-1"/>
</dbReference>
<keyword evidence="1" id="KW-0378">Hydrolase</keyword>
<name>A0AA46TGK4_9ACTN</name>
<keyword evidence="3" id="KW-1185">Reference proteome</keyword>
<dbReference type="RefSeq" id="WP_271633737.1">
    <property type="nucleotide sequence ID" value="NZ_CP094970.1"/>
</dbReference>
<dbReference type="EMBL" id="CP094970">
    <property type="protein sequence ID" value="UYM04974.1"/>
    <property type="molecule type" value="Genomic_DNA"/>
</dbReference>
<evidence type="ECO:0000256" key="1">
    <source>
        <dbReference type="ARBA" id="ARBA00022801"/>
    </source>
</evidence>
<dbReference type="KEGG" id="sgrg:L0C25_21010"/>
<organism evidence="2 3">
    <name type="scientific">Solicola gregarius</name>
    <dbReference type="NCBI Taxonomy" id="2908642"/>
    <lineage>
        <taxon>Bacteria</taxon>
        <taxon>Bacillati</taxon>
        <taxon>Actinomycetota</taxon>
        <taxon>Actinomycetes</taxon>
        <taxon>Propionibacteriales</taxon>
        <taxon>Nocardioidaceae</taxon>
        <taxon>Solicola</taxon>
    </lineage>
</organism>
<protein>
    <submittedName>
        <fullName evidence="2">Histidine phosphatase family protein</fullName>
    </submittedName>
</protein>
<dbReference type="AlphaFoldDB" id="A0AA46TGK4"/>
<reference evidence="2" key="1">
    <citation type="submission" date="2022-01" db="EMBL/GenBank/DDBJ databases">
        <title>Nocardioidaceae gen. sp. A5X3R13.</title>
        <authorList>
            <person name="Lopez Marin M.A."/>
            <person name="Uhlik O."/>
        </authorList>
    </citation>
    <scope>NUCLEOTIDE SEQUENCE</scope>
    <source>
        <strain evidence="2">A5X3R13</strain>
    </source>
</reference>
<dbReference type="GO" id="GO:0016787">
    <property type="term" value="F:hydrolase activity"/>
    <property type="evidence" value="ECO:0007669"/>
    <property type="project" value="UniProtKB-KW"/>
</dbReference>
<dbReference type="Pfam" id="PF00300">
    <property type="entry name" value="His_Phos_1"/>
    <property type="match status" value="1"/>
</dbReference>
<dbReference type="Proteomes" id="UP001164390">
    <property type="component" value="Chromosome"/>
</dbReference>
<dbReference type="SUPFAM" id="SSF53254">
    <property type="entry name" value="Phosphoglycerate mutase-like"/>
    <property type="match status" value="1"/>
</dbReference>
<dbReference type="CDD" id="cd07067">
    <property type="entry name" value="HP_PGM_like"/>
    <property type="match status" value="1"/>
</dbReference>
<evidence type="ECO:0000313" key="3">
    <source>
        <dbReference type="Proteomes" id="UP001164390"/>
    </source>
</evidence>
<dbReference type="InterPro" id="IPR029033">
    <property type="entry name" value="His_PPase_superfam"/>
</dbReference>
<dbReference type="InterPro" id="IPR051021">
    <property type="entry name" value="Mito_Ser/Thr_phosphatase"/>
</dbReference>
<sequence length="167" mass="17764">MPRLILVRHAKTERTASSDAVRDLTERGRSQSTALGEALDGDVREPAVALVSTAVRAAQTWDLAASVLAAEVTRRLLDSLYTADPDVVLDEVRVLGEDVETAIVVGHNPTIADLVAQLVGNRAGGAYDELRAGGFSPATTAVFDVEPRWSDIDSTTATLVRYVPPLA</sequence>
<accession>A0AA46TGK4</accession>
<dbReference type="PANTHER" id="PTHR20935">
    <property type="entry name" value="PHOSPHOGLYCERATE MUTASE-RELATED"/>
    <property type="match status" value="1"/>
</dbReference>
<dbReference type="SMART" id="SM00855">
    <property type="entry name" value="PGAM"/>
    <property type="match status" value="1"/>
</dbReference>
<dbReference type="PANTHER" id="PTHR20935:SF1">
    <property type="entry name" value="SLL1549 PROTEIN"/>
    <property type="match status" value="1"/>
</dbReference>
<evidence type="ECO:0000313" key="2">
    <source>
        <dbReference type="EMBL" id="UYM04974.1"/>
    </source>
</evidence>
<proteinExistence type="predicted"/>
<gene>
    <name evidence="2" type="ORF">L0C25_21010</name>
</gene>
<dbReference type="Gene3D" id="3.40.50.1240">
    <property type="entry name" value="Phosphoglycerate mutase-like"/>
    <property type="match status" value="1"/>
</dbReference>